<keyword evidence="2" id="KW-1185">Reference proteome</keyword>
<dbReference type="Gene3D" id="2.40.10.270">
    <property type="entry name" value="Bacteriophage SPP1 head-tail adaptor protein"/>
    <property type="match status" value="1"/>
</dbReference>
<reference evidence="1 2" key="1">
    <citation type="submission" date="2018-07" db="EMBL/GenBank/DDBJ databases">
        <title>The draft genome of Phyllobacterium salinisoli.</title>
        <authorList>
            <person name="Liu L."/>
            <person name="Li L."/>
            <person name="Zhang X."/>
            <person name="Liang L."/>
        </authorList>
    </citation>
    <scope>NUCLEOTIDE SEQUENCE [LARGE SCALE GENOMIC DNA]</scope>
    <source>
        <strain evidence="1 2">LLAN61</strain>
    </source>
</reference>
<dbReference type="Pfam" id="PF05521">
    <property type="entry name" value="Phage_HCP"/>
    <property type="match status" value="1"/>
</dbReference>
<dbReference type="NCBIfam" id="TIGR01563">
    <property type="entry name" value="gp16_SPP1"/>
    <property type="match status" value="1"/>
</dbReference>
<gene>
    <name evidence="1" type="ORF">DUT91_03500</name>
</gene>
<dbReference type="Proteomes" id="UP000253420">
    <property type="component" value="Unassembled WGS sequence"/>
</dbReference>
<dbReference type="AlphaFoldDB" id="A0A368K913"/>
<evidence type="ECO:0000313" key="1">
    <source>
        <dbReference type="EMBL" id="RCS25837.1"/>
    </source>
</evidence>
<evidence type="ECO:0000313" key="2">
    <source>
        <dbReference type="Proteomes" id="UP000253420"/>
    </source>
</evidence>
<dbReference type="InterPro" id="IPR038666">
    <property type="entry name" value="SSP1_head-tail_sf"/>
</dbReference>
<dbReference type="EMBL" id="QOZG01000001">
    <property type="protein sequence ID" value="RCS25837.1"/>
    <property type="molecule type" value="Genomic_DNA"/>
</dbReference>
<proteinExistence type="predicted"/>
<dbReference type="InterPro" id="IPR008767">
    <property type="entry name" value="Phage_SPP1_head-tail_adaptor"/>
</dbReference>
<protein>
    <submittedName>
        <fullName evidence="1">Head-tail adaptor protein</fullName>
    </submittedName>
</protein>
<dbReference type="OrthoDB" id="7478737at2"/>
<accession>A0A368K913</accession>
<sequence>MRAGKLDRVIDLQRGTYVTDGYGNPIYTWTTYATMRAQIIQASTEEFMRTWGASGESAIIFRTRFIDGIGLADRVIYDGRMHDIKEVKEIGRRRGLEIRTARTGA</sequence>
<comment type="caution">
    <text evidence="1">The sequence shown here is derived from an EMBL/GenBank/DDBJ whole genome shotgun (WGS) entry which is preliminary data.</text>
</comment>
<organism evidence="1 2">
    <name type="scientific">Phyllobacterium salinisoli</name>
    <dbReference type="NCBI Taxonomy" id="1899321"/>
    <lineage>
        <taxon>Bacteria</taxon>
        <taxon>Pseudomonadati</taxon>
        <taxon>Pseudomonadota</taxon>
        <taxon>Alphaproteobacteria</taxon>
        <taxon>Hyphomicrobiales</taxon>
        <taxon>Phyllobacteriaceae</taxon>
        <taxon>Phyllobacterium</taxon>
    </lineage>
</organism>
<dbReference type="RefSeq" id="WP_114438928.1">
    <property type="nucleotide sequence ID" value="NZ_QOZG01000001.1"/>
</dbReference>
<name>A0A368K913_9HYPH</name>